<dbReference type="PROSITE" id="PS50893">
    <property type="entry name" value="ABC_TRANSPORTER_2"/>
    <property type="match status" value="1"/>
</dbReference>
<dbReference type="FunFam" id="3.40.50.300:FF:000032">
    <property type="entry name" value="Export ABC transporter ATP-binding protein"/>
    <property type="match status" value="1"/>
</dbReference>
<dbReference type="InterPro" id="IPR027417">
    <property type="entry name" value="P-loop_NTPase"/>
</dbReference>
<dbReference type="GO" id="GO:0022857">
    <property type="term" value="F:transmembrane transporter activity"/>
    <property type="evidence" value="ECO:0007669"/>
    <property type="project" value="UniProtKB-ARBA"/>
</dbReference>
<organism evidence="6 7">
    <name type="scientific">Methanobrevibacter millerae</name>
    <dbReference type="NCBI Taxonomy" id="230361"/>
    <lineage>
        <taxon>Archaea</taxon>
        <taxon>Methanobacteriati</taxon>
        <taxon>Methanobacteriota</taxon>
        <taxon>Methanomada group</taxon>
        <taxon>Methanobacteria</taxon>
        <taxon>Methanobacteriales</taxon>
        <taxon>Methanobacteriaceae</taxon>
        <taxon>Methanobrevibacter</taxon>
    </lineage>
</organism>
<proteinExistence type="inferred from homology"/>
<dbReference type="Proteomes" id="UP000323439">
    <property type="component" value="Unassembled WGS sequence"/>
</dbReference>
<dbReference type="PANTHER" id="PTHR42798:SF2">
    <property type="entry name" value="ABC TRANSPORTER ATP-BINDING PROTEIN MG467-RELATED"/>
    <property type="match status" value="1"/>
</dbReference>
<dbReference type="SMART" id="SM00382">
    <property type="entry name" value="AAA"/>
    <property type="match status" value="1"/>
</dbReference>
<gene>
    <name evidence="6" type="ORF">SAMN02910315_00081</name>
</gene>
<comment type="similarity">
    <text evidence="1">Belongs to the ABC transporter superfamily.</text>
</comment>
<accession>A0A1G5UW35</accession>
<evidence type="ECO:0000256" key="4">
    <source>
        <dbReference type="ARBA" id="ARBA00022840"/>
    </source>
</evidence>
<evidence type="ECO:0000313" key="7">
    <source>
        <dbReference type="Proteomes" id="UP000323439"/>
    </source>
</evidence>
<dbReference type="EMBL" id="FMXB01000001">
    <property type="protein sequence ID" value="SDA37257.1"/>
    <property type="molecule type" value="Genomic_DNA"/>
</dbReference>
<dbReference type="SUPFAM" id="SSF52540">
    <property type="entry name" value="P-loop containing nucleoside triphosphate hydrolases"/>
    <property type="match status" value="1"/>
</dbReference>
<dbReference type="RefSeq" id="WP_149730737.1">
    <property type="nucleotide sequence ID" value="NZ_FMXB01000001.1"/>
</dbReference>
<dbReference type="GO" id="GO:0016887">
    <property type="term" value="F:ATP hydrolysis activity"/>
    <property type="evidence" value="ECO:0007669"/>
    <property type="project" value="InterPro"/>
</dbReference>
<keyword evidence="7" id="KW-1185">Reference proteome</keyword>
<dbReference type="InterPro" id="IPR003593">
    <property type="entry name" value="AAA+_ATPase"/>
</dbReference>
<evidence type="ECO:0000256" key="3">
    <source>
        <dbReference type="ARBA" id="ARBA00022741"/>
    </source>
</evidence>
<protein>
    <submittedName>
        <fullName evidence="6">Putative ABC transport system ATP-binding protein</fullName>
    </submittedName>
</protein>
<dbReference type="CDD" id="cd03255">
    <property type="entry name" value="ABC_MJ0796_LolCDE_FtsE"/>
    <property type="match status" value="1"/>
</dbReference>
<name>A0A1G5UW35_9EURY</name>
<dbReference type="GO" id="GO:0098796">
    <property type="term" value="C:membrane protein complex"/>
    <property type="evidence" value="ECO:0007669"/>
    <property type="project" value="UniProtKB-ARBA"/>
</dbReference>
<dbReference type="InterPro" id="IPR003439">
    <property type="entry name" value="ABC_transporter-like_ATP-bd"/>
</dbReference>
<reference evidence="6 7" key="1">
    <citation type="submission" date="2016-10" db="EMBL/GenBank/DDBJ databases">
        <authorList>
            <person name="Varghese N."/>
            <person name="Submissions S."/>
        </authorList>
    </citation>
    <scope>NUCLEOTIDE SEQUENCE [LARGE SCALE GENOMIC DNA]</scope>
    <source>
        <strain evidence="6 7">DSM 16643</strain>
    </source>
</reference>
<evidence type="ECO:0000313" key="6">
    <source>
        <dbReference type="EMBL" id="SDA37257.1"/>
    </source>
</evidence>
<dbReference type="AlphaFoldDB" id="A0A1G5UW35"/>
<evidence type="ECO:0000256" key="2">
    <source>
        <dbReference type="ARBA" id="ARBA00022448"/>
    </source>
</evidence>
<keyword evidence="4 6" id="KW-0067">ATP-binding</keyword>
<sequence length="234" mass="25537">MSTIIEFKDVIKEYRAGDHVLRAMDNVNFTIEEGEFVVILGPSGAGKSTLLNLLGGLDSTTSGQIIVNGEHVESFNDNELTRYRARNVGFIFQFYNLIPNLTALENVELMKDIVDVNIDGEAVLDSVGLKDHSNQFPAQLSGGEQQRVSIARAVAKQPAMLLCDEPTGALDSKTGVLILNLLQDMSNSKDTTVVIVTHNAILAEAADKVIRIKNGQIESIAINENPKKVSDLDW</sequence>
<dbReference type="PANTHER" id="PTHR42798">
    <property type="entry name" value="LIPOPROTEIN-RELEASING SYSTEM ATP-BINDING PROTEIN LOLD"/>
    <property type="match status" value="1"/>
</dbReference>
<dbReference type="InterPro" id="IPR017871">
    <property type="entry name" value="ABC_transporter-like_CS"/>
</dbReference>
<dbReference type="Gene3D" id="3.40.50.300">
    <property type="entry name" value="P-loop containing nucleotide triphosphate hydrolases"/>
    <property type="match status" value="1"/>
</dbReference>
<dbReference type="GO" id="GO:0005524">
    <property type="term" value="F:ATP binding"/>
    <property type="evidence" value="ECO:0007669"/>
    <property type="project" value="UniProtKB-KW"/>
</dbReference>
<dbReference type="InterPro" id="IPR017911">
    <property type="entry name" value="MacB-like_ATP-bd"/>
</dbReference>
<keyword evidence="2" id="KW-0813">Transport</keyword>
<keyword evidence="3" id="KW-0547">Nucleotide-binding</keyword>
<dbReference type="STRING" id="230361.sm9_1803"/>
<dbReference type="Pfam" id="PF00005">
    <property type="entry name" value="ABC_tran"/>
    <property type="match status" value="1"/>
</dbReference>
<dbReference type="PROSITE" id="PS00211">
    <property type="entry name" value="ABC_TRANSPORTER_1"/>
    <property type="match status" value="1"/>
</dbReference>
<evidence type="ECO:0000256" key="1">
    <source>
        <dbReference type="ARBA" id="ARBA00005417"/>
    </source>
</evidence>
<feature type="domain" description="ABC transporter" evidence="5">
    <location>
        <begin position="5"/>
        <end position="232"/>
    </location>
</feature>
<evidence type="ECO:0000259" key="5">
    <source>
        <dbReference type="PROSITE" id="PS50893"/>
    </source>
</evidence>
<dbReference type="OrthoDB" id="10909at2157"/>